<proteinExistence type="predicted"/>
<feature type="signal peptide" evidence="1">
    <location>
        <begin position="1"/>
        <end position="22"/>
    </location>
</feature>
<dbReference type="SUPFAM" id="SSF49562">
    <property type="entry name" value="C2 domain (Calcium/lipid-binding domain, CaLB)"/>
    <property type="match status" value="1"/>
</dbReference>
<feature type="domain" description="C2" evidence="2">
    <location>
        <begin position="14"/>
        <end position="123"/>
    </location>
</feature>
<gene>
    <name evidence="4" type="primary">LOC107028227</name>
</gene>
<reference evidence="4" key="2">
    <citation type="submission" date="2025-08" db="UniProtKB">
        <authorList>
            <consortium name="RefSeq"/>
        </authorList>
    </citation>
    <scope>IDENTIFICATION</scope>
</reference>
<evidence type="ECO:0000259" key="2">
    <source>
        <dbReference type="Pfam" id="PF00168"/>
    </source>
</evidence>
<evidence type="ECO:0000313" key="4">
    <source>
        <dbReference type="RefSeq" id="XP_015084756.1"/>
    </source>
</evidence>
<dbReference type="InterPro" id="IPR035892">
    <property type="entry name" value="C2_domain_sf"/>
</dbReference>
<dbReference type="GeneID" id="107028227"/>
<reference evidence="3" key="1">
    <citation type="journal article" date="2014" name="Nat. Genet.">
        <title>The genome of the stress-tolerant wild tomato species Solanum pennellii.</title>
        <authorList>
            <person name="Bolger A."/>
            <person name="Scossa F."/>
            <person name="Bolger M.E."/>
            <person name="Lanz C."/>
            <person name="Maumus F."/>
            <person name="Tohge T."/>
            <person name="Quesneville H."/>
            <person name="Alseekh S."/>
            <person name="Sorensen I."/>
            <person name="Lichtenstein G."/>
            <person name="Fich E.A."/>
            <person name="Conte M."/>
            <person name="Keller H."/>
            <person name="Schneeberger K."/>
            <person name="Schwacke R."/>
            <person name="Ofner I."/>
            <person name="Vrebalov J."/>
            <person name="Xu Y."/>
            <person name="Osorio S."/>
            <person name="Aflitos S.A."/>
            <person name="Schijlen E."/>
            <person name="Jimenez-Gomez J.M."/>
            <person name="Ryngajllo M."/>
            <person name="Kimura S."/>
            <person name="Kumar R."/>
            <person name="Koenig D."/>
            <person name="Headland L.R."/>
            <person name="Maloof J.N."/>
            <person name="Sinha N."/>
            <person name="van Ham R.C."/>
            <person name="Lankhorst R.K."/>
            <person name="Mao L."/>
            <person name="Vogel A."/>
            <person name="Arsova B."/>
            <person name="Panstruga R."/>
            <person name="Fei Z."/>
            <person name="Rose J.K."/>
            <person name="Zamir D."/>
            <person name="Carrari F."/>
            <person name="Giovannoni J.J."/>
            <person name="Weigel D."/>
            <person name="Usadel B."/>
            <person name="Fernie A.R."/>
        </authorList>
    </citation>
    <scope>NUCLEOTIDE SEQUENCE [LARGE SCALE GENOMIC DNA]</scope>
    <source>
        <strain evidence="3">cv. LA0716</strain>
    </source>
</reference>
<dbReference type="Gene3D" id="2.60.40.150">
    <property type="entry name" value="C2 domain"/>
    <property type="match status" value="1"/>
</dbReference>
<dbReference type="InterPro" id="IPR000008">
    <property type="entry name" value="C2_dom"/>
</dbReference>
<dbReference type="PANTHER" id="PTHR32246:SF66">
    <property type="entry name" value="C2 DOMAIN-CONTAINING PROTEIN"/>
    <property type="match status" value="1"/>
</dbReference>
<sequence>MSFNFFFLKKIFWSMEITIISAQGLKNTTTWPWRFRPFATVSTVSTTSTNELHITRVDETIRNNNIDNNYNAMWGDKFHLSIDASLFLHGHLCIYIQIYSKNFLKGRSELGWCMISAADVFNGLLPAGFLRQFSYRLRNKDGSRGNGVVNVAVKLDTSFVLGMHPQRSPLVTYLPKVSEYSPVLGIPLTASSTNML</sequence>
<organism evidence="3 4">
    <name type="scientific">Solanum pennellii</name>
    <name type="common">Tomato</name>
    <name type="synonym">Lycopersicon pennellii</name>
    <dbReference type="NCBI Taxonomy" id="28526"/>
    <lineage>
        <taxon>Eukaryota</taxon>
        <taxon>Viridiplantae</taxon>
        <taxon>Streptophyta</taxon>
        <taxon>Embryophyta</taxon>
        <taxon>Tracheophyta</taxon>
        <taxon>Spermatophyta</taxon>
        <taxon>Magnoliopsida</taxon>
        <taxon>eudicotyledons</taxon>
        <taxon>Gunneridae</taxon>
        <taxon>Pentapetalae</taxon>
        <taxon>asterids</taxon>
        <taxon>lamiids</taxon>
        <taxon>Solanales</taxon>
        <taxon>Solanaceae</taxon>
        <taxon>Solanoideae</taxon>
        <taxon>Solaneae</taxon>
        <taxon>Solanum</taxon>
        <taxon>Solanum subgen. Lycopersicon</taxon>
    </lineage>
</organism>
<keyword evidence="1" id="KW-0732">Signal</keyword>
<evidence type="ECO:0000256" key="1">
    <source>
        <dbReference type="SAM" id="SignalP"/>
    </source>
</evidence>
<evidence type="ECO:0000313" key="3">
    <source>
        <dbReference type="Proteomes" id="UP000694930"/>
    </source>
</evidence>
<dbReference type="Proteomes" id="UP000694930">
    <property type="component" value="Chromosome 8"/>
</dbReference>
<protein>
    <submittedName>
        <fullName evidence="4">Uncharacterized protein LOC107028227</fullName>
    </submittedName>
</protein>
<name>A0ABM1HFD1_SOLPN</name>
<dbReference type="Pfam" id="PF00168">
    <property type="entry name" value="C2"/>
    <property type="match status" value="1"/>
</dbReference>
<accession>A0ABM1HFD1</accession>
<feature type="chain" id="PRO_5045390408" evidence="1">
    <location>
        <begin position="23"/>
        <end position="196"/>
    </location>
</feature>
<dbReference type="PANTHER" id="PTHR32246">
    <property type="entry name" value="INGRESSION PROTEIN FIC1"/>
    <property type="match status" value="1"/>
</dbReference>
<keyword evidence="3" id="KW-1185">Reference proteome</keyword>
<dbReference type="RefSeq" id="XP_015084756.1">
    <property type="nucleotide sequence ID" value="XM_015229270.2"/>
</dbReference>